<protein>
    <submittedName>
        <fullName evidence="1">Uncharacterized protein</fullName>
    </submittedName>
</protein>
<dbReference type="Proteomes" id="UP000000639">
    <property type="component" value="Chromosome"/>
</dbReference>
<reference evidence="1 2" key="1">
    <citation type="submission" date="2007-01" db="EMBL/GenBank/DDBJ databases">
        <title>Complete sequence of Psychromonas ingrahamii 37.</title>
        <authorList>
            <consortium name="US DOE Joint Genome Institute"/>
            <person name="Copeland A."/>
            <person name="Lucas S."/>
            <person name="Lapidus A."/>
            <person name="Barry K."/>
            <person name="Detter J.C."/>
            <person name="Glavina del Rio T."/>
            <person name="Hammon N."/>
            <person name="Israni S."/>
            <person name="Dalin E."/>
            <person name="Tice H."/>
            <person name="Pitluck S."/>
            <person name="Thompson L.S."/>
            <person name="Brettin T."/>
            <person name="Bruce D."/>
            <person name="Han C."/>
            <person name="Tapia R."/>
            <person name="Schmutz J."/>
            <person name="Larimer F."/>
            <person name="Land M."/>
            <person name="Hauser L."/>
            <person name="Kyrpides N."/>
            <person name="Ivanova N."/>
            <person name="Staley J."/>
            <person name="Richardson P."/>
        </authorList>
    </citation>
    <scope>NUCLEOTIDE SEQUENCE [LARGE SCALE GENOMIC DNA]</scope>
    <source>
        <strain evidence="1 2">37</strain>
    </source>
</reference>
<name>A1SXI7_PSYIN</name>
<dbReference type="RefSeq" id="WP_011770762.1">
    <property type="nucleotide sequence ID" value="NC_008709.1"/>
</dbReference>
<evidence type="ECO:0000313" key="1">
    <source>
        <dbReference type="EMBL" id="ABM04202.1"/>
    </source>
</evidence>
<dbReference type="EMBL" id="CP000510">
    <property type="protein sequence ID" value="ABM04202.1"/>
    <property type="molecule type" value="Genomic_DNA"/>
</dbReference>
<proteinExistence type="predicted"/>
<dbReference type="AlphaFoldDB" id="A1SXI7"/>
<sequence>MFELSERGYSLQLIEIMGLIEFSYEISTATLNGWRVTPFGQFFFNENYQCIVLPQTKLEQFVQLIDQLRVQLFFDKISIQDVEYKIKFSLSNLFELHISVLDFNFPVNLVYQVETEPKQYRFEQMTSLIDLNSELTQLKSCLDYIINNGNDLVHSIDALVNNIKYGQEKFISEDHYAQKRGLLKKAFKNGEISQAEYITQVDEIKLSRHQRLNVKTKLIAEFHDLYAHKWGNAVGRFFKEFLIMRFPQHP</sequence>
<dbReference type="KEGG" id="pin:Ping_2472"/>
<keyword evidence="2" id="KW-1185">Reference proteome</keyword>
<dbReference type="HOGENOM" id="CLU_1110673_0_0_6"/>
<accession>A1SXI7</accession>
<evidence type="ECO:0000313" key="2">
    <source>
        <dbReference type="Proteomes" id="UP000000639"/>
    </source>
</evidence>
<organism evidence="1 2">
    <name type="scientific">Psychromonas ingrahamii (strain DSM 17664 / CCUG 51855 / 37)</name>
    <dbReference type="NCBI Taxonomy" id="357804"/>
    <lineage>
        <taxon>Bacteria</taxon>
        <taxon>Pseudomonadati</taxon>
        <taxon>Pseudomonadota</taxon>
        <taxon>Gammaproteobacteria</taxon>
        <taxon>Alteromonadales</taxon>
        <taxon>Psychromonadaceae</taxon>
        <taxon>Psychromonas</taxon>
    </lineage>
</organism>
<gene>
    <name evidence="1" type="ordered locus">Ping_2472</name>
</gene>